<dbReference type="PANTHER" id="PTHR13336">
    <property type="entry name" value="OVARIAN CARCINOMA IMMUNOREACTIVE ANTIGEN"/>
    <property type="match status" value="1"/>
</dbReference>
<protein>
    <recommendedName>
        <fullName evidence="2">OCIA domain-containing protein</fullName>
    </recommendedName>
</protein>
<evidence type="ECO:0000313" key="3">
    <source>
        <dbReference type="EMBL" id="CAF3901595.1"/>
    </source>
</evidence>
<dbReference type="GO" id="GO:0005768">
    <property type="term" value="C:endosome"/>
    <property type="evidence" value="ECO:0007669"/>
    <property type="project" value="TreeGrafter"/>
</dbReference>
<evidence type="ECO:0000256" key="1">
    <source>
        <dbReference type="SAM" id="MobiDB-lite"/>
    </source>
</evidence>
<evidence type="ECO:0000313" key="4">
    <source>
        <dbReference type="Proteomes" id="UP000663842"/>
    </source>
</evidence>
<feature type="region of interest" description="Disordered" evidence="1">
    <location>
        <begin position="688"/>
        <end position="796"/>
    </location>
</feature>
<feature type="region of interest" description="Disordered" evidence="1">
    <location>
        <begin position="460"/>
        <end position="551"/>
    </location>
</feature>
<dbReference type="PANTHER" id="PTHR13336:SF3">
    <property type="entry name" value="OCIA DOMAIN-CONTAINING PROTEIN 1"/>
    <property type="match status" value="1"/>
</dbReference>
<feature type="compositionally biased region" description="Polar residues" evidence="1">
    <location>
        <begin position="534"/>
        <end position="551"/>
    </location>
</feature>
<organism evidence="3 4">
    <name type="scientific">Rotaria magnacalcarata</name>
    <dbReference type="NCBI Taxonomy" id="392030"/>
    <lineage>
        <taxon>Eukaryota</taxon>
        <taxon>Metazoa</taxon>
        <taxon>Spiralia</taxon>
        <taxon>Gnathifera</taxon>
        <taxon>Rotifera</taxon>
        <taxon>Eurotatoria</taxon>
        <taxon>Bdelloidea</taxon>
        <taxon>Philodinida</taxon>
        <taxon>Philodinidae</taxon>
        <taxon>Rotaria</taxon>
    </lineage>
</organism>
<comment type="caution">
    <text evidence="3">The sequence shown here is derived from an EMBL/GenBank/DDBJ whole genome shotgun (WGS) entry which is preliminary data.</text>
</comment>
<sequence>MTDQYMVSMMDTSRNMSFDSSALLTCSTINGLHFPGLTTTDISDTGGGGSRTTSFLYDSPSMRESMIESFSSTGRGGDGDQDDTILINHENMLQSDPSVIASLKIEKRDSFTQRKRRSRKSQFDASSLDATMSLDKIEPVYAIGEQNEADDAWLYEVPNHGHKTDPVTDNIFSWVHKEFKTNDIKASKHLLLCKLDDMSNARAIRSVSCHNFVPNRKVDNVKRSLTEQEVNSEPVRNGRLSSPLRAMNPSLNGNGHVRSISPVNLSPFHPSIGITSSHENSTVSTMMRSRDTSKEREREPMDYTDLEVMAKMQLENLRQAERQGPLFKRFDRTGTKPPVPPKTTITRNGVKPNNPRVATMQTNTRTNGHDIPSVPQSKSTVITTRASVLPPNSANNNRTRPVTARPIQTYRGSQTSYNSTDAKTQLTSASASALRTVKKVTNGLGSIVPTKELRSTENGLLNDVSNKPSTAPIRSQVGPQRRTVLPHSSTYSAVERIPSSSSSVDIRTHRQTIIPRSSSSTISQGRKSGIPAIGTQQKSATTALTRPTSSKLNPSSQSWDILIIITAANMGTQFRLTKEESALMDECRKTSFWYRSVPLMAITTGVMTYRRLNSPTGIPRYGLKLSGVMFAAYFFGKISYVPECRNLIRQRLPNSNLAHSLDSKPYDLISDMAEPPEIVSKTATTNIFGSSNSEEDQQDDFIPPVDTSDKTSPRRFVTYDELRQKNRTEHATKFSGTKVRNDSPATTTPSNAPVQDNKRPAPLPIISNELAPKPTSTNSSKRLNARKNQYGDEVYE</sequence>
<feature type="compositionally biased region" description="Basic and acidic residues" evidence="1">
    <location>
        <begin position="707"/>
        <end position="732"/>
    </location>
</feature>
<dbReference type="EMBL" id="CAJOBF010001017">
    <property type="protein sequence ID" value="CAF3901595.1"/>
    <property type="molecule type" value="Genomic_DNA"/>
</dbReference>
<feature type="region of interest" description="Disordered" evidence="1">
    <location>
        <begin position="329"/>
        <end position="356"/>
    </location>
</feature>
<feature type="compositionally biased region" description="Polar residues" evidence="1">
    <location>
        <begin position="460"/>
        <end position="473"/>
    </location>
</feature>
<dbReference type="InterPro" id="IPR009764">
    <property type="entry name" value="OCIA_dom"/>
</dbReference>
<feature type="compositionally biased region" description="Low complexity" evidence="1">
    <location>
        <begin position="511"/>
        <end position="529"/>
    </location>
</feature>
<feature type="compositionally biased region" description="Basic and acidic residues" evidence="1">
    <location>
        <begin position="288"/>
        <end position="299"/>
    </location>
</feature>
<dbReference type="Proteomes" id="UP000663842">
    <property type="component" value="Unassembled WGS sequence"/>
</dbReference>
<feature type="compositionally biased region" description="Polar residues" evidence="1">
    <location>
        <begin position="743"/>
        <end position="754"/>
    </location>
</feature>
<evidence type="ECO:0000259" key="2">
    <source>
        <dbReference type="Pfam" id="PF07051"/>
    </source>
</evidence>
<dbReference type="Pfam" id="PF07051">
    <property type="entry name" value="OCIA"/>
    <property type="match status" value="1"/>
</dbReference>
<feature type="compositionally biased region" description="Polar residues" evidence="1">
    <location>
        <begin position="273"/>
        <end position="287"/>
    </location>
</feature>
<reference evidence="3" key="1">
    <citation type="submission" date="2021-02" db="EMBL/GenBank/DDBJ databases">
        <authorList>
            <person name="Nowell W R."/>
        </authorList>
    </citation>
    <scope>NUCLEOTIDE SEQUENCE</scope>
</reference>
<accession>A0A819HGP1</accession>
<dbReference type="AlphaFoldDB" id="A0A819HGP1"/>
<feature type="region of interest" description="Disordered" evidence="1">
    <location>
        <begin position="226"/>
        <end position="254"/>
    </location>
</feature>
<feature type="domain" description="OCIA" evidence="2">
    <location>
        <begin position="573"/>
        <end position="655"/>
    </location>
</feature>
<gene>
    <name evidence="3" type="ORF">UXM345_LOCUS10569</name>
</gene>
<proteinExistence type="predicted"/>
<feature type="region of interest" description="Disordered" evidence="1">
    <location>
        <begin position="361"/>
        <end position="380"/>
    </location>
</feature>
<name>A0A819HGP1_9BILA</name>
<feature type="region of interest" description="Disordered" evidence="1">
    <location>
        <begin position="273"/>
        <end position="299"/>
    </location>
</feature>
<dbReference type="InterPro" id="IPR040187">
    <property type="entry name" value="OCAD1/2"/>
</dbReference>
<feature type="compositionally biased region" description="Polar residues" evidence="1">
    <location>
        <begin position="486"/>
        <end position="505"/>
    </location>
</feature>